<dbReference type="PANTHER" id="PTHR47053:SF1">
    <property type="entry name" value="MUREIN DD-ENDOPEPTIDASE MEPH-RELATED"/>
    <property type="match status" value="1"/>
</dbReference>
<dbReference type="InterPro" id="IPR000064">
    <property type="entry name" value="NLP_P60_dom"/>
</dbReference>
<reference evidence="7 8" key="1">
    <citation type="submission" date="2018-07" db="EMBL/GenBank/DDBJ databases">
        <title>The role of parmesan cheese in vectoring bovine microbiota.</title>
        <authorList>
            <person name="Lugli G.A."/>
            <person name="Milani C."/>
        </authorList>
    </citation>
    <scope>NUCLEOTIDE SEQUENCE [LARGE SCALE GENOMIC DNA]</scope>
    <source>
        <strain evidence="7 8">BMONG18</strain>
    </source>
</reference>
<dbReference type="GO" id="GO:0006508">
    <property type="term" value="P:proteolysis"/>
    <property type="evidence" value="ECO:0007669"/>
    <property type="project" value="UniProtKB-KW"/>
</dbReference>
<evidence type="ECO:0000313" key="8">
    <source>
        <dbReference type="Proteomes" id="UP000285266"/>
    </source>
</evidence>
<dbReference type="SUPFAM" id="SSF54001">
    <property type="entry name" value="Cysteine proteinases"/>
    <property type="match status" value="1"/>
</dbReference>
<evidence type="ECO:0000256" key="2">
    <source>
        <dbReference type="ARBA" id="ARBA00022670"/>
    </source>
</evidence>
<evidence type="ECO:0000259" key="6">
    <source>
        <dbReference type="PROSITE" id="PS51935"/>
    </source>
</evidence>
<name>A0A423UEM2_9BIFI</name>
<keyword evidence="4" id="KW-0788">Thiol protease</keyword>
<dbReference type="InterPro" id="IPR051202">
    <property type="entry name" value="Peptidase_C40"/>
</dbReference>
<feature type="compositionally biased region" description="Low complexity" evidence="5">
    <location>
        <begin position="108"/>
        <end position="132"/>
    </location>
</feature>
<proteinExistence type="inferred from homology"/>
<dbReference type="InterPro" id="IPR038765">
    <property type="entry name" value="Papain-like_cys_pep_sf"/>
</dbReference>
<feature type="region of interest" description="Disordered" evidence="5">
    <location>
        <begin position="97"/>
        <end position="159"/>
    </location>
</feature>
<dbReference type="PANTHER" id="PTHR47053">
    <property type="entry name" value="MUREIN DD-ENDOPEPTIDASE MEPH-RELATED"/>
    <property type="match status" value="1"/>
</dbReference>
<comment type="similarity">
    <text evidence="1">Belongs to the peptidase C40 family.</text>
</comment>
<accession>A0A423UEM2</accession>
<gene>
    <name evidence="7" type="ORF">BMONG18_0733</name>
</gene>
<evidence type="ECO:0000256" key="4">
    <source>
        <dbReference type="ARBA" id="ARBA00022807"/>
    </source>
</evidence>
<evidence type="ECO:0000256" key="3">
    <source>
        <dbReference type="ARBA" id="ARBA00022801"/>
    </source>
</evidence>
<protein>
    <submittedName>
        <fullName evidence="7">NlpC/P60 family protein</fullName>
    </submittedName>
</protein>
<evidence type="ECO:0000256" key="5">
    <source>
        <dbReference type="SAM" id="MobiDB-lite"/>
    </source>
</evidence>
<organism evidence="7 8">
    <name type="scientific">Bifidobacterium mongoliense</name>
    <dbReference type="NCBI Taxonomy" id="518643"/>
    <lineage>
        <taxon>Bacteria</taxon>
        <taxon>Bacillati</taxon>
        <taxon>Actinomycetota</taxon>
        <taxon>Actinomycetes</taxon>
        <taxon>Bifidobacteriales</taxon>
        <taxon>Bifidobacteriaceae</taxon>
        <taxon>Bifidobacterium</taxon>
    </lineage>
</organism>
<feature type="domain" description="NlpC/P60" evidence="6">
    <location>
        <begin position="156"/>
        <end position="272"/>
    </location>
</feature>
<keyword evidence="3" id="KW-0378">Hydrolase</keyword>
<dbReference type="AlphaFoldDB" id="A0A423UEM2"/>
<feature type="compositionally biased region" description="Polar residues" evidence="5">
    <location>
        <begin position="139"/>
        <end position="158"/>
    </location>
</feature>
<dbReference type="GO" id="GO:0008234">
    <property type="term" value="F:cysteine-type peptidase activity"/>
    <property type="evidence" value="ECO:0007669"/>
    <property type="project" value="UniProtKB-KW"/>
</dbReference>
<dbReference type="Proteomes" id="UP000285266">
    <property type="component" value="Unassembled WGS sequence"/>
</dbReference>
<evidence type="ECO:0000313" key="7">
    <source>
        <dbReference type="EMBL" id="ROT87123.1"/>
    </source>
</evidence>
<dbReference type="EMBL" id="QRAJ01000003">
    <property type="protein sequence ID" value="ROT87123.1"/>
    <property type="molecule type" value="Genomic_DNA"/>
</dbReference>
<dbReference type="Gene3D" id="3.90.1720.10">
    <property type="entry name" value="endopeptidase domain like (from Nostoc punctiforme)"/>
    <property type="match status" value="1"/>
</dbReference>
<dbReference type="PROSITE" id="PS51935">
    <property type="entry name" value="NLPC_P60"/>
    <property type="match status" value="1"/>
</dbReference>
<evidence type="ECO:0000256" key="1">
    <source>
        <dbReference type="ARBA" id="ARBA00007074"/>
    </source>
</evidence>
<sequence>MWGDRLEDYRIRVLHWCPMMKLTKSLSTGIAILASATMLSVFVPAATAVGQGTGAVASKRSFSVQAPRKNLLQESVSTTVDGATPWVLTYSKTDVPKTQSPAEKAADEAASAAAQRQAEQAAAAAQQAAAASRSEERQTLGSATNNSVQSAPSPTVSGGSDVLSIGRQFIGLPYVWGGTSPTKGFDCSGFVQYVFAQKGIQLPRVDSGQRAWFQAHGKQVSQDQAQPGDFVWTSGHVGLYVGGGIMLDAPAPGQTIGYHSMSWASFEYYHLG</sequence>
<dbReference type="Pfam" id="PF00877">
    <property type="entry name" value="NLPC_P60"/>
    <property type="match status" value="1"/>
</dbReference>
<comment type="caution">
    <text evidence="7">The sequence shown here is derived from an EMBL/GenBank/DDBJ whole genome shotgun (WGS) entry which is preliminary data.</text>
</comment>
<keyword evidence="2" id="KW-0645">Protease</keyword>